<dbReference type="Gene3D" id="3.40.250.10">
    <property type="entry name" value="Rhodanese-like domain"/>
    <property type="match status" value="1"/>
</dbReference>
<evidence type="ECO:0000313" key="2">
    <source>
        <dbReference type="EMBL" id="MFC3860043.1"/>
    </source>
</evidence>
<dbReference type="PROSITE" id="PS50206">
    <property type="entry name" value="RHODANESE_3"/>
    <property type="match status" value="1"/>
</dbReference>
<dbReference type="EMBL" id="JBHRZF010000044">
    <property type="protein sequence ID" value="MFC3860043.1"/>
    <property type="molecule type" value="Genomic_DNA"/>
</dbReference>
<dbReference type="InterPro" id="IPR001763">
    <property type="entry name" value="Rhodanese-like_dom"/>
</dbReference>
<dbReference type="PANTHER" id="PTHR43031:SF17">
    <property type="entry name" value="SULFURTRANSFERASE YTWF-RELATED"/>
    <property type="match status" value="1"/>
</dbReference>
<accession>A0ABV8A2X6</accession>
<dbReference type="InterPro" id="IPR050229">
    <property type="entry name" value="GlpE_sulfurtransferase"/>
</dbReference>
<dbReference type="InterPro" id="IPR036873">
    <property type="entry name" value="Rhodanese-like_dom_sf"/>
</dbReference>
<sequence length="105" mass="11357">MSYTDIFTAELESKLRGGARVYDVRERDEYTSGHIPGAINIPLSELTGREDEIQSPAVIVCQAGGRSARAAQHLADLGKIDLMNLTGGTGAWIQEGREVRSGEQP</sequence>
<dbReference type="Proteomes" id="UP001595748">
    <property type="component" value="Unassembled WGS sequence"/>
</dbReference>
<organism evidence="2 3">
    <name type="scientific">Deinococcus antarcticus</name>
    <dbReference type="NCBI Taxonomy" id="1298767"/>
    <lineage>
        <taxon>Bacteria</taxon>
        <taxon>Thermotogati</taxon>
        <taxon>Deinococcota</taxon>
        <taxon>Deinococci</taxon>
        <taxon>Deinococcales</taxon>
        <taxon>Deinococcaceae</taxon>
        <taxon>Deinococcus</taxon>
    </lineage>
</organism>
<proteinExistence type="predicted"/>
<comment type="caution">
    <text evidence="2">The sequence shown here is derived from an EMBL/GenBank/DDBJ whole genome shotgun (WGS) entry which is preliminary data.</text>
</comment>
<dbReference type="SMART" id="SM00450">
    <property type="entry name" value="RHOD"/>
    <property type="match status" value="1"/>
</dbReference>
<keyword evidence="3" id="KW-1185">Reference proteome</keyword>
<dbReference type="Pfam" id="PF00581">
    <property type="entry name" value="Rhodanese"/>
    <property type="match status" value="1"/>
</dbReference>
<protein>
    <submittedName>
        <fullName evidence="2">Rhodanese-like domain-containing protein</fullName>
    </submittedName>
</protein>
<dbReference type="PANTHER" id="PTHR43031">
    <property type="entry name" value="FAD-DEPENDENT OXIDOREDUCTASE"/>
    <property type="match status" value="1"/>
</dbReference>
<dbReference type="SUPFAM" id="SSF52821">
    <property type="entry name" value="Rhodanese/Cell cycle control phosphatase"/>
    <property type="match status" value="1"/>
</dbReference>
<dbReference type="RefSeq" id="WP_380076195.1">
    <property type="nucleotide sequence ID" value="NZ_JBHRZF010000044.1"/>
</dbReference>
<dbReference type="PROSITE" id="PS00380">
    <property type="entry name" value="RHODANESE_1"/>
    <property type="match status" value="1"/>
</dbReference>
<dbReference type="InterPro" id="IPR001307">
    <property type="entry name" value="Thiosulphate_STrfase_CS"/>
</dbReference>
<reference evidence="3" key="1">
    <citation type="journal article" date="2019" name="Int. J. Syst. Evol. Microbiol.">
        <title>The Global Catalogue of Microorganisms (GCM) 10K type strain sequencing project: providing services to taxonomists for standard genome sequencing and annotation.</title>
        <authorList>
            <consortium name="The Broad Institute Genomics Platform"/>
            <consortium name="The Broad Institute Genome Sequencing Center for Infectious Disease"/>
            <person name="Wu L."/>
            <person name="Ma J."/>
        </authorList>
    </citation>
    <scope>NUCLEOTIDE SEQUENCE [LARGE SCALE GENOMIC DNA]</scope>
    <source>
        <strain evidence="3">CCTCC AB 2013263</strain>
    </source>
</reference>
<evidence type="ECO:0000259" key="1">
    <source>
        <dbReference type="PROSITE" id="PS50206"/>
    </source>
</evidence>
<evidence type="ECO:0000313" key="3">
    <source>
        <dbReference type="Proteomes" id="UP001595748"/>
    </source>
</evidence>
<dbReference type="CDD" id="cd00158">
    <property type="entry name" value="RHOD"/>
    <property type="match status" value="1"/>
</dbReference>
<feature type="domain" description="Rhodanese" evidence="1">
    <location>
        <begin position="15"/>
        <end position="101"/>
    </location>
</feature>
<name>A0ABV8A2X6_9DEIO</name>
<gene>
    <name evidence="2" type="ORF">ACFOPQ_04605</name>
</gene>